<comment type="caution">
    <text evidence="3">The sequence shown here is derived from an EMBL/GenBank/DDBJ whole genome shotgun (WGS) entry which is preliminary data.</text>
</comment>
<evidence type="ECO:0000313" key="4">
    <source>
        <dbReference type="Proteomes" id="UP000809789"/>
    </source>
</evidence>
<feature type="region of interest" description="Disordered" evidence="1">
    <location>
        <begin position="1"/>
        <end position="39"/>
    </location>
</feature>
<evidence type="ECO:0000313" key="3">
    <source>
        <dbReference type="EMBL" id="KAG8630538.1"/>
    </source>
</evidence>
<dbReference type="OrthoDB" id="4721035at2759"/>
<feature type="compositionally biased region" description="Polar residues" evidence="1">
    <location>
        <begin position="105"/>
        <end position="132"/>
    </location>
</feature>
<evidence type="ECO:0008006" key="5">
    <source>
        <dbReference type="Google" id="ProtNLM"/>
    </source>
</evidence>
<organism evidence="3 4">
    <name type="scientific">Elsinoe batatas</name>
    <dbReference type="NCBI Taxonomy" id="2601811"/>
    <lineage>
        <taxon>Eukaryota</taxon>
        <taxon>Fungi</taxon>
        <taxon>Dikarya</taxon>
        <taxon>Ascomycota</taxon>
        <taxon>Pezizomycotina</taxon>
        <taxon>Dothideomycetes</taxon>
        <taxon>Dothideomycetidae</taxon>
        <taxon>Myriangiales</taxon>
        <taxon>Elsinoaceae</taxon>
        <taxon>Elsinoe</taxon>
    </lineage>
</organism>
<feature type="region of interest" description="Disordered" evidence="1">
    <location>
        <begin position="60"/>
        <end position="132"/>
    </location>
</feature>
<sequence>MDSKEDKKGPQDQVETSSFISSAHHSRNVSDDTTTTNSIFGGIVLPNANRQAYHRLDSTADDTADRNSSDHGEDDVVDAFTTSSTGNGLGLATQAKKVKSPKRVSIQTTPRDSPSNGRLSNDDNTPNSGRFFKSPTSLPDLSFFSHPHQETNYGGPGAFELPAESMRHKRQTPSMNSLQSSYQKAFHIADDVPFARSSTPGARSAYDVNFHPPHACPPARPFYERGCSWFAFSLILFAVFSTIFSGIFLVIALMGKRWGNSIKTSGGFTPSDAIVLTNVFAKAIEISFVAVVVTFLGQALSRRAFNKTQGRGVTLAELSMRNWVLQPGTMFTHPSSVKYGAISILGVVSLVATILATLYTTAAQALVQPQLRYSKWEHRVMGGLVQSSFANVRHVHGSCETPITSRMDPEYAESTCFQIQNSAQSFLNYQRYMSNWATLTKAGNGSSEQASRPPGFGLMYENTTITAPWIDINPVKVDDAGRIITNVSLAYPHPGVYQAARDPNNRILQPQDLDGLGLYSVRASVASPVVNALCVQTANRADLDPIVFSAWSNETLLNITSWPEQIGGLNMTNFRNTTALDDIFKWGPQYGTGAGSVRAYPIFSKYPMPYNTILNNTQFGFYGRDSLYLLGQGGGTTAIGTPLEGSYVICELSASLTPDCSTHYNATTTGGSMEAVCGDPKDDLRYIASNWNATHGNVTRSKDWFDVALEWGNSLSLNTGISDGKASNSRLLMQLLLGSGQLSKALPSVAEALAVMAGSTLLFSSFDSPFNTEQWNYTSNPLETPQYQYFNASVRGQEYASGGVDNGSKGFLIILALVFIANLLILIYLLWQRGLVTDFSEPPNLFALAVNSPPSHLLAGSCGAGPHGDQYKVNWFLQQEGDHLYMESGNEPKGYTSGGTKASYADDDLEMVSSPHQAQFRTLSKRKSLL</sequence>
<dbReference type="EMBL" id="JAESVG020000002">
    <property type="protein sequence ID" value="KAG8630538.1"/>
    <property type="molecule type" value="Genomic_DNA"/>
</dbReference>
<feature type="transmembrane region" description="Helical" evidence="2">
    <location>
        <begin position="273"/>
        <end position="297"/>
    </location>
</feature>
<feature type="compositionally biased region" description="Basic and acidic residues" evidence="1">
    <location>
        <begin position="1"/>
        <end position="10"/>
    </location>
</feature>
<keyword evidence="2" id="KW-0472">Membrane</keyword>
<accession>A0A8K0PKE8</accession>
<evidence type="ECO:0000256" key="1">
    <source>
        <dbReference type="SAM" id="MobiDB-lite"/>
    </source>
</evidence>
<feature type="transmembrane region" description="Helical" evidence="2">
    <location>
        <begin position="229"/>
        <end position="253"/>
    </location>
</feature>
<reference evidence="3" key="1">
    <citation type="submission" date="2021-07" db="EMBL/GenBank/DDBJ databases">
        <title>Elsinoe batatas strain:CRI-CJ2 Genome sequencing and assembly.</title>
        <authorList>
            <person name="Huang L."/>
        </authorList>
    </citation>
    <scope>NUCLEOTIDE SEQUENCE</scope>
    <source>
        <strain evidence="3">CRI-CJ2</strain>
    </source>
</reference>
<keyword evidence="2" id="KW-1133">Transmembrane helix</keyword>
<dbReference type="Proteomes" id="UP000809789">
    <property type="component" value="Unassembled WGS sequence"/>
</dbReference>
<feature type="transmembrane region" description="Helical" evidence="2">
    <location>
        <begin position="811"/>
        <end position="831"/>
    </location>
</feature>
<dbReference type="AlphaFoldDB" id="A0A8K0PKE8"/>
<feature type="transmembrane region" description="Helical" evidence="2">
    <location>
        <begin position="339"/>
        <end position="359"/>
    </location>
</feature>
<protein>
    <recommendedName>
        <fullName evidence="5">Mcm2 3 5 family protein</fullName>
    </recommendedName>
</protein>
<proteinExistence type="predicted"/>
<keyword evidence="2" id="KW-0812">Transmembrane</keyword>
<gene>
    <name evidence="3" type="ORF">KVT40_002157</name>
</gene>
<feature type="compositionally biased region" description="Basic and acidic residues" evidence="1">
    <location>
        <begin position="60"/>
        <end position="71"/>
    </location>
</feature>
<feature type="compositionally biased region" description="Polar residues" evidence="1">
    <location>
        <begin position="13"/>
        <end position="23"/>
    </location>
</feature>
<keyword evidence="4" id="KW-1185">Reference proteome</keyword>
<name>A0A8K0PKE8_9PEZI</name>
<evidence type="ECO:0000256" key="2">
    <source>
        <dbReference type="SAM" id="Phobius"/>
    </source>
</evidence>